<dbReference type="EMBL" id="JAJSOF020000037">
    <property type="protein sequence ID" value="KAJ4428593.1"/>
    <property type="molecule type" value="Genomic_DNA"/>
</dbReference>
<evidence type="ECO:0000313" key="1">
    <source>
        <dbReference type="EMBL" id="KAJ4428593.1"/>
    </source>
</evidence>
<protein>
    <submittedName>
        <fullName evidence="1">Uncharacterized protein</fullName>
    </submittedName>
</protein>
<dbReference type="Proteomes" id="UP001148838">
    <property type="component" value="Unassembled WGS sequence"/>
</dbReference>
<evidence type="ECO:0000313" key="2">
    <source>
        <dbReference type="Proteomes" id="UP001148838"/>
    </source>
</evidence>
<sequence length="324" mass="36622">MALESGVFFVQLVRCLNQLYLQSVSTVKPATSPINSTPFAGGDSLGVFSRPHLWSSGQRVWPRNQVARVRIPVVASYLVEVLSGVFPQPNTTWFRQIKEPGLSTFYKDKQSECGIWLRSFFGLTYLDPMEIDASFERRANRYSKGVDNNGIRQTVTVNGERYYSMLQNFVIPRLRNHDMENIIFISSSLLLTLNSLHTNLIRVISCTGTSGTWFSYYFGCNKKTETLILSLVSVVFLKRPPALNDVSVARTQSHKTDTERIPNLTGEQSDGITVFRIPPMTSLMLHRCRTGAINLQSRHDSIDSSSSFVPYFRCNVTSLMPPDR</sequence>
<comment type="caution">
    <text evidence="1">The sequence shown here is derived from an EMBL/GenBank/DDBJ whole genome shotgun (WGS) entry which is preliminary data.</text>
</comment>
<gene>
    <name evidence="1" type="ORF">ANN_24637</name>
</gene>
<keyword evidence="2" id="KW-1185">Reference proteome</keyword>
<reference evidence="1 2" key="1">
    <citation type="journal article" date="2022" name="Allergy">
        <title>Genome assembly and annotation of Periplaneta americana reveal a comprehensive cockroach allergen profile.</title>
        <authorList>
            <person name="Wang L."/>
            <person name="Xiong Q."/>
            <person name="Saelim N."/>
            <person name="Wang L."/>
            <person name="Nong W."/>
            <person name="Wan A.T."/>
            <person name="Shi M."/>
            <person name="Liu X."/>
            <person name="Cao Q."/>
            <person name="Hui J.H.L."/>
            <person name="Sookrung N."/>
            <person name="Leung T.F."/>
            <person name="Tungtrongchitr A."/>
            <person name="Tsui S.K.W."/>
        </authorList>
    </citation>
    <scope>NUCLEOTIDE SEQUENCE [LARGE SCALE GENOMIC DNA]</scope>
    <source>
        <strain evidence="1">PWHHKU_190912</strain>
    </source>
</reference>
<name>A0ABQ8S3K2_PERAM</name>
<proteinExistence type="predicted"/>
<organism evidence="1 2">
    <name type="scientific">Periplaneta americana</name>
    <name type="common">American cockroach</name>
    <name type="synonym">Blatta americana</name>
    <dbReference type="NCBI Taxonomy" id="6978"/>
    <lineage>
        <taxon>Eukaryota</taxon>
        <taxon>Metazoa</taxon>
        <taxon>Ecdysozoa</taxon>
        <taxon>Arthropoda</taxon>
        <taxon>Hexapoda</taxon>
        <taxon>Insecta</taxon>
        <taxon>Pterygota</taxon>
        <taxon>Neoptera</taxon>
        <taxon>Polyneoptera</taxon>
        <taxon>Dictyoptera</taxon>
        <taxon>Blattodea</taxon>
        <taxon>Blattoidea</taxon>
        <taxon>Blattidae</taxon>
        <taxon>Blattinae</taxon>
        <taxon>Periplaneta</taxon>
    </lineage>
</organism>
<accession>A0ABQ8S3K2</accession>